<feature type="domain" description="HTH luxR-type" evidence="4">
    <location>
        <begin position="145"/>
        <end position="210"/>
    </location>
</feature>
<keyword evidence="7" id="KW-1185">Reference proteome</keyword>
<reference evidence="6 7" key="1">
    <citation type="submission" date="2018-01" db="EMBL/GenBank/DDBJ databases">
        <title>The draft genome sequence of Halioglobus lutimaris HF004.</title>
        <authorList>
            <person name="Du Z.-J."/>
            <person name="Shi M.-J."/>
        </authorList>
    </citation>
    <scope>NUCLEOTIDE SEQUENCE [LARGE SCALE GENOMIC DNA]</scope>
    <source>
        <strain evidence="6 7">HF004</strain>
    </source>
</reference>
<organism evidence="6 7">
    <name type="scientific">Pseudohalioglobus lutimaris</name>
    <dbReference type="NCBI Taxonomy" id="1737061"/>
    <lineage>
        <taxon>Bacteria</taxon>
        <taxon>Pseudomonadati</taxon>
        <taxon>Pseudomonadota</taxon>
        <taxon>Gammaproteobacteria</taxon>
        <taxon>Cellvibrionales</taxon>
        <taxon>Halieaceae</taxon>
        <taxon>Pseudohalioglobus</taxon>
    </lineage>
</organism>
<proteinExistence type="predicted"/>
<evidence type="ECO:0000256" key="1">
    <source>
        <dbReference type="ARBA" id="ARBA00022553"/>
    </source>
</evidence>
<dbReference type="SUPFAM" id="SSF52172">
    <property type="entry name" value="CheY-like"/>
    <property type="match status" value="1"/>
</dbReference>
<dbReference type="Gene3D" id="3.40.50.2300">
    <property type="match status" value="1"/>
</dbReference>
<dbReference type="InterPro" id="IPR016032">
    <property type="entry name" value="Sig_transdc_resp-reg_C-effctor"/>
</dbReference>
<feature type="modified residue" description="4-aspartylphosphate" evidence="3">
    <location>
        <position position="56"/>
    </location>
</feature>
<comment type="caution">
    <text evidence="6">The sequence shown here is derived from an EMBL/GenBank/DDBJ whole genome shotgun (WGS) entry which is preliminary data.</text>
</comment>
<dbReference type="RefSeq" id="WP_101518929.1">
    <property type="nucleotide sequence ID" value="NZ_PKUS01000037.1"/>
</dbReference>
<evidence type="ECO:0000313" key="6">
    <source>
        <dbReference type="EMBL" id="PLW67121.1"/>
    </source>
</evidence>
<dbReference type="PANTHER" id="PTHR43214">
    <property type="entry name" value="TWO-COMPONENT RESPONSE REGULATOR"/>
    <property type="match status" value="1"/>
</dbReference>
<dbReference type="Proteomes" id="UP000235005">
    <property type="component" value="Unassembled WGS sequence"/>
</dbReference>
<dbReference type="GO" id="GO:0006355">
    <property type="term" value="P:regulation of DNA-templated transcription"/>
    <property type="evidence" value="ECO:0007669"/>
    <property type="project" value="InterPro"/>
</dbReference>
<dbReference type="SMART" id="SM00448">
    <property type="entry name" value="REC"/>
    <property type="match status" value="1"/>
</dbReference>
<feature type="domain" description="Response regulatory" evidence="5">
    <location>
        <begin position="5"/>
        <end position="121"/>
    </location>
</feature>
<dbReference type="PROSITE" id="PS50043">
    <property type="entry name" value="HTH_LUXR_2"/>
    <property type="match status" value="1"/>
</dbReference>
<dbReference type="PROSITE" id="PS50110">
    <property type="entry name" value="RESPONSE_REGULATORY"/>
    <property type="match status" value="1"/>
</dbReference>
<dbReference type="Pfam" id="PF00072">
    <property type="entry name" value="Response_reg"/>
    <property type="match status" value="1"/>
</dbReference>
<name>A0A2N5WY11_9GAMM</name>
<keyword evidence="2" id="KW-0238">DNA-binding</keyword>
<dbReference type="OrthoDB" id="9796655at2"/>
<evidence type="ECO:0000256" key="3">
    <source>
        <dbReference type="PROSITE-ProRule" id="PRU00169"/>
    </source>
</evidence>
<dbReference type="InterPro" id="IPR001789">
    <property type="entry name" value="Sig_transdc_resp-reg_receiver"/>
</dbReference>
<keyword evidence="1 3" id="KW-0597">Phosphoprotein</keyword>
<evidence type="ECO:0008006" key="8">
    <source>
        <dbReference type="Google" id="ProtNLM"/>
    </source>
</evidence>
<dbReference type="PANTHER" id="PTHR43214:SF43">
    <property type="entry name" value="TWO-COMPONENT RESPONSE REGULATOR"/>
    <property type="match status" value="1"/>
</dbReference>
<dbReference type="InterPro" id="IPR039420">
    <property type="entry name" value="WalR-like"/>
</dbReference>
<gene>
    <name evidence="6" type="ORF">C0039_18580</name>
</gene>
<dbReference type="AlphaFoldDB" id="A0A2N5WY11"/>
<dbReference type="CDD" id="cd17535">
    <property type="entry name" value="REC_NarL-like"/>
    <property type="match status" value="1"/>
</dbReference>
<dbReference type="InterPro" id="IPR000792">
    <property type="entry name" value="Tscrpt_reg_LuxR_C"/>
</dbReference>
<dbReference type="SMART" id="SM00421">
    <property type="entry name" value="HTH_LUXR"/>
    <property type="match status" value="1"/>
</dbReference>
<dbReference type="EMBL" id="PKUS01000037">
    <property type="protein sequence ID" value="PLW67121.1"/>
    <property type="molecule type" value="Genomic_DNA"/>
</dbReference>
<dbReference type="GO" id="GO:0000160">
    <property type="term" value="P:phosphorelay signal transduction system"/>
    <property type="evidence" value="ECO:0007669"/>
    <property type="project" value="InterPro"/>
</dbReference>
<sequence>MTKATVLIADDHPIFRQGVRHLIEQYEGMSVVAEANDGLSAIRLISFHQPDIVVVDLFMPNIDGLGVVQWMRENCSSSLAIVLTMLTDEALIDRAISLGAKGYLFKEDAYDQLHNCLQAVSAGKVYISPSLASPAVLQSPIDSEIVSRLESLTPTQRVLLQLLGEFKTSREIAEIMHISHRTVQNHRLNICSALDVQGSGKLLEFAVRHEAEIKHLAAEK</sequence>
<dbReference type="Pfam" id="PF00196">
    <property type="entry name" value="GerE"/>
    <property type="match status" value="1"/>
</dbReference>
<accession>A0A2N5WY11</accession>
<dbReference type="InterPro" id="IPR058245">
    <property type="entry name" value="NreC/VraR/RcsB-like_REC"/>
</dbReference>
<dbReference type="SUPFAM" id="SSF46894">
    <property type="entry name" value="C-terminal effector domain of the bipartite response regulators"/>
    <property type="match status" value="1"/>
</dbReference>
<evidence type="ECO:0000313" key="7">
    <source>
        <dbReference type="Proteomes" id="UP000235005"/>
    </source>
</evidence>
<dbReference type="CDD" id="cd06170">
    <property type="entry name" value="LuxR_C_like"/>
    <property type="match status" value="1"/>
</dbReference>
<evidence type="ECO:0000259" key="5">
    <source>
        <dbReference type="PROSITE" id="PS50110"/>
    </source>
</evidence>
<evidence type="ECO:0000259" key="4">
    <source>
        <dbReference type="PROSITE" id="PS50043"/>
    </source>
</evidence>
<dbReference type="InterPro" id="IPR011006">
    <property type="entry name" value="CheY-like_superfamily"/>
</dbReference>
<dbReference type="GO" id="GO:0003677">
    <property type="term" value="F:DNA binding"/>
    <property type="evidence" value="ECO:0007669"/>
    <property type="project" value="UniProtKB-KW"/>
</dbReference>
<protein>
    <recommendedName>
        <fullName evidence="8">DNA-binding response regulator</fullName>
    </recommendedName>
</protein>
<evidence type="ECO:0000256" key="2">
    <source>
        <dbReference type="ARBA" id="ARBA00023125"/>
    </source>
</evidence>